<reference evidence="2" key="1">
    <citation type="journal article" date="2019" name="Int. J. Syst. Evol. Microbiol.">
        <title>The Global Catalogue of Microorganisms (GCM) 10K type strain sequencing project: providing services to taxonomists for standard genome sequencing and annotation.</title>
        <authorList>
            <consortium name="The Broad Institute Genomics Platform"/>
            <consortium name="The Broad Institute Genome Sequencing Center for Infectious Disease"/>
            <person name="Wu L."/>
            <person name="Ma J."/>
        </authorList>
    </citation>
    <scope>NUCLEOTIDE SEQUENCE [LARGE SCALE GENOMIC DNA]</scope>
    <source>
        <strain evidence="2">JCM 6923</strain>
    </source>
</reference>
<gene>
    <name evidence="1" type="ORF">GCM10010422_56340</name>
</gene>
<dbReference type="Proteomes" id="UP001501721">
    <property type="component" value="Unassembled WGS sequence"/>
</dbReference>
<organism evidence="1 2">
    <name type="scientific">Streptomyces graminearus</name>
    <dbReference type="NCBI Taxonomy" id="284030"/>
    <lineage>
        <taxon>Bacteria</taxon>
        <taxon>Bacillati</taxon>
        <taxon>Actinomycetota</taxon>
        <taxon>Actinomycetes</taxon>
        <taxon>Kitasatosporales</taxon>
        <taxon>Streptomycetaceae</taxon>
        <taxon>Streptomyces</taxon>
    </lineage>
</organism>
<evidence type="ECO:0000313" key="2">
    <source>
        <dbReference type="Proteomes" id="UP001501721"/>
    </source>
</evidence>
<keyword evidence="2" id="KW-1185">Reference proteome</keyword>
<comment type="caution">
    <text evidence="1">The sequence shown here is derived from an EMBL/GenBank/DDBJ whole genome shotgun (WGS) entry which is preliminary data.</text>
</comment>
<name>A0ABP5ZK77_9ACTN</name>
<dbReference type="RefSeq" id="WP_346078013.1">
    <property type="nucleotide sequence ID" value="NZ_BAAATL010000029.1"/>
</dbReference>
<proteinExistence type="predicted"/>
<dbReference type="EMBL" id="BAAATL010000029">
    <property type="protein sequence ID" value="GAA2500134.1"/>
    <property type="molecule type" value="Genomic_DNA"/>
</dbReference>
<protein>
    <submittedName>
        <fullName evidence="1">Uncharacterized protein</fullName>
    </submittedName>
</protein>
<evidence type="ECO:0000313" key="1">
    <source>
        <dbReference type="EMBL" id="GAA2500134.1"/>
    </source>
</evidence>
<sequence length="73" mass="8362">MRETAEQARGEKNFLLCRQALYLGPWNGDGLMAHLVRETLRGHLPVMLDDSRLSPQARRELEGIRYAIRLAEA</sequence>
<accession>A0ABP5ZK77</accession>